<feature type="domain" description="AB hydrolase-1" evidence="1">
    <location>
        <begin position="35"/>
        <end position="283"/>
    </location>
</feature>
<dbReference type="InterPro" id="IPR029058">
    <property type="entry name" value="AB_hydrolase_fold"/>
</dbReference>
<organism evidence="3 4">
    <name type="scientific">Deinococcus metallilatus</name>
    <dbReference type="NCBI Taxonomy" id="1211322"/>
    <lineage>
        <taxon>Bacteria</taxon>
        <taxon>Thermotogati</taxon>
        <taxon>Deinococcota</taxon>
        <taxon>Deinococci</taxon>
        <taxon>Deinococcales</taxon>
        <taxon>Deinococcaceae</taxon>
        <taxon>Deinococcus</taxon>
    </lineage>
</organism>
<keyword evidence="5" id="KW-1185">Reference proteome</keyword>
<dbReference type="InterPro" id="IPR000073">
    <property type="entry name" value="AB_hydrolase_1"/>
</dbReference>
<dbReference type="Pfam" id="PF12697">
    <property type="entry name" value="Abhydrolase_6"/>
    <property type="match status" value="1"/>
</dbReference>
<dbReference type="EMBL" id="JACHFV010000013">
    <property type="protein sequence ID" value="MBB5296791.1"/>
    <property type="molecule type" value="Genomic_DNA"/>
</dbReference>
<name>A0AAJ5F2C5_9DEIO</name>
<dbReference type="PANTHER" id="PTHR43433:SF5">
    <property type="entry name" value="AB HYDROLASE-1 DOMAIN-CONTAINING PROTEIN"/>
    <property type="match status" value="1"/>
</dbReference>
<reference evidence="2 5" key="2">
    <citation type="submission" date="2020-08" db="EMBL/GenBank/DDBJ databases">
        <title>Genomic Encyclopedia of Type Strains, Phase IV (KMG-IV): sequencing the most valuable type-strain genomes for metagenomic binning, comparative biology and taxonomic classification.</title>
        <authorList>
            <person name="Goeker M."/>
        </authorList>
    </citation>
    <scope>NUCLEOTIDE SEQUENCE [LARGE SCALE GENOMIC DNA]</scope>
    <source>
        <strain evidence="2 5">DSM 105434</strain>
    </source>
</reference>
<gene>
    <name evidence="3" type="ORF">FCS05_14760</name>
    <name evidence="2" type="ORF">HNQ10_003644</name>
</gene>
<dbReference type="GO" id="GO:0016787">
    <property type="term" value="F:hydrolase activity"/>
    <property type="evidence" value="ECO:0007669"/>
    <property type="project" value="UniProtKB-KW"/>
</dbReference>
<evidence type="ECO:0000313" key="4">
    <source>
        <dbReference type="Proteomes" id="UP000308000"/>
    </source>
</evidence>
<dbReference type="RefSeq" id="WP_129119454.1">
    <property type="nucleotide sequence ID" value="NZ_BSUI01000001.1"/>
</dbReference>
<dbReference type="SUPFAM" id="SSF53474">
    <property type="entry name" value="alpha/beta-Hydrolases"/>
    <property type="match status" value="1"/>
</dbReference>
<proteinExistence type="predicted"/>
<reference evidence="3 4" key="1">
    <citation type="submission" date="2019-04" db="EMBL/GenBank/DDBJ databases">
        <title>Deinococcus metalilatus MA1002 mutant No.5.</title>
        <authorList>
            <person name="Park W."/>
            <person name="Park C."/>
        </authorList>
    </citation>
    <scope>NUCLEOTIDE SEQUENCE [LARGE SCALE GENOMIC DNA]</scope>
    <source>
        <strain evidence="3 4">MA1002-m5</strain>
    </source>
</reference>
<dbReference type="EMBL" id="VBRC01000011">
    <property type="protein sequence ID" value="TLK24123.1"/>
    <property type="molecule type" value="Genomic_DNA"/>
</dbReference>
<accession>A0AAJ5F2C5</accession>
<dbReference type="Proteomes" id="UP000536909">
    <property type="component" value="Unassembled WGS sequence"/>
</dbReference>
<evidence type="ECO:0000259" key="1">
    <source>
        <dbReference type="Pfam" id="PF12697"/>
    </source>
</evidence>
<dbReference type="InterPro" id="IPR050471">
    <property type="entry name" value="AB_hydrolase"/>
</dbReference>
<evidence type="ECO:0000313" key="5">
    <source>
        <dbReference type="Proteomes" id="UP000536909"/>
    </source>
</evidence>
<dbReference type="Proteomes" id="UP000308000">
    <property type="component" value="Unassembled WGS sequence"/>
</dbReference>
<dbReference type="PRINTS" id="PR00111">
    <property type="entry name" value="ABHYDROLASE"/>
</dbReference>
<dbReference type="PANTHER" id="PTHR43433">
    <property type="entry name" value="HYDROLASE, ALPHA/BETA FOLD FAMILY PROTEIN"/>
    <property type="match status" value="1"/>
</dbReference>
<evidence type="ECO:0000313" key="2">
    <source>
        <dbReference type="EMBL" id="MBB5296791.1"/>
    </source>
</evidence>
<sequence>MHDLRLKAPSLQPLRVSYRGRVIHATTSGQGGPPVVLMTGLGVPASSWWELEDDLAEALMDLMETGPWGNRPFIGPATAGFTRVITYDRAGVGQSTPPEQVRDLGDVLGELDAVLQAAEVNEPAVLVGHSVGGLVAFEFARRFPARVAGLLLLDSSHPDQAARLALHAPPEQRQVEAQRMIQMQEEHPERPDLAALLGQGPHVTTPRVLGDLPLAVISRGVTAFGPKQMQQNPDLTEADWQNRMGTWAALQAEYAAASTRGRQVQAERSGHYPQLDEPELVIAVLRDLWEDVRRQTASTS</sequence>
<dbReference type="Gene3D" id="3.40.50.1820">
    <property type="entry name" value="alpha/beta hydrolase"/>
    <property type="match status" value="1"/>
</dbReference>
<comment type="caution">
    <text evidence="3">The sequence shown here is derived from an EMBL/GenBank/DDBJ whole genome shotgun (WGS) entry which is preliminary data.</text>
</comment>
<keyword evidence="3" id="KW-0378">Hydrolase</keyword>
<dbReference type="AlphaFoldDB" id="A0AAJ5F2C5"/>
<evidence type="ECO:0000313" key="3">
    <source>
        <dbReference type="EMBL" id="TLK24123.1"/>
    </source>
</evidence>
<protein>
    <submittedName>
        <fullName evidence="3">Alpha/beta hydrolase</fullName>
    </submittedName>
    <submittedName>
        <fullName evidence="2">Pimeloyl-ACP methyl ester carboxylesterase</fullName>
    </submittedName>
</protein>